<dbReference type="EMBL" id="MN740510">
    <property type="protein sequence ID" value="QHU30587.1"/>
    <property type="molecule type" value="Genomic_DNA"/>
</dbReference>
<reference evidence="1" key="1">
    <citation type="journal article" date="2020" name="Nature">
        <title>Giant virus diversity and host interactions through global metagenomics.</title>
        <authorList>
            <person name="Schulz F."/>
            <person name="Roux S."/>
            <person name="Paez-Espino D."/>
            <person name="Jungbluth S."/>
            <person name="Walsh D.A."/>
            <person name="Denef V.J."/>
            <person name="McMahon K.D."/>
            <person name="Konstantinidis K.T."/>
            <person name="Eloe-Fadrosh E.A."/>
            <person name="Kyrpides N.C."/>
            <person name="Woyke T."/>
        </authorList>
    </citation>
    <scope>NUCLEOTIDE SEQUENCE</scope>
    <source>
        <strain evidence="1">GVMAG-M-3300027833-19</strain>
    </source>
</reference>
<evidence type="ECO:0000313" key="1">
    <source>
        <dbReference type="EMBL" id="QHU30587.1"/>
    </source>
</evidence>
<proteinExistence type="predicted"/>
<sequence length="74" mass="8499">MSEDISFCMIPVPTDGDKFHVIPHPTEHCHCKNSDKKHFALYGKFNEDRTAMIPSSEDDVKALEDYCKNLNKNN</sequence>
<accession>A0A6C0LJ93</accession>
<organism evidence="1">
    <name type="scientific">viral metagenome</name>
    <dbReference type="NCBI Taxonomy" id="1070528"/>
    <lineage>
        <taxon>unclassified sequences</taxon>
        <taxon>metagenomes</taxon>
        <taxon>organismal metagenomes</taxon>
    </lineage>
</organism>
<dbReference type="AlphaFoldDB" id="A0A6C0LJ93"/>
<protein>
    <submittedName>
        <fullName evidence="1">Uncharacterized protein</fullName>
    </submittedName>
</protein>
<name>A0A6C0LJ93_9ZZZZ</name>